<dbReference type="InterPro" id="IPR017937">
    <property type="entry name" value="Thioredoxin_CS"/>
</dbReference>
<feature type="domain" description="Cytochrome C biogenesis protein transmembrane" evidence="9">
    <location>
        <begin position="280"/>
        <end position="495"/>
    </location>
</feature>
<feature type="transmembrane region" description="Helical" evidence="7">
    <location>
        <begin position="439"/>
        <end position="467"/>
    </location>
</feature>
<keyword evidence="4 7" id="KW-1133">Transmembrane helix</keyword>
<sequence>MRSVLTAFVLFLFTLTTVHAADTGWTEMPHNDHARVRVTSDQWKDGKLRLLLAVELQPGWKTYWQSPGEGGVAPELTWQEASAGTQWFWPAPQRFDVAGLSTQGYGGSVVFPLEVTAAQALPALSGTLTLSTCSNVCILTDYPVSLDTSEPAPDDFDRQYVMAMQQVPQTGGDITTGGSRVNGGTLTMVLHRPGGWQDPQLFFNADKETIFAAPSFTISGDNLTATVKVTDDWGEMPSDLNGKPLSVVVTGGPAAQALTTVIGSGPDIAAESGSDTSFIMLLLFALLGGLILNVMPCVLPVLAMKLGAVLYVENRERRMIRTQFLVSSSGIMVSFWILAALVSVLRLTQSAVGWGIQFQNPWFLGFMVVVTLLFSANLFGVFSIRLSSNATTKLATAGGKGMRGHFMEGMFATLLATPCTAPFLGTAVAFALVAPYSQLWMIFTALGLGMSLPWLLIAAFPGIAWALPKPGRWMNGLRLVLGGMMFITALWLISLLIPHTGPETAAVMVGVVLLVLALLAFRRTGIKRGSAALVALLVAGGVWAGINMTDDRQQSLVSDQVDWQPLTEEAVNTALSQGKRVFVDVTAEWCVTCKANKYNVLLRDDVQDALREPDVVALRGDWTKPSPDINAFLQKRGHLAVPFNQIYGPALPDGEILSPLLDKETLLHLLNQSQGIEP</sequence>
<keyword evidence="2 7" id="KW-0812">Transmembrane</keyword>
<dbReference type="PANTHER" id="PTHR32234">
    <property type="entry name" value="THIOL:DISULFIDE INTERCHANGE PROTEIN DSBD"/>
    <property type="match status" value="1"/>
</dbReference>
<proteinExistence type="predicted"/>
<dbReference type="GO" id="GO:0016020">
    <property type="term" value="C:membrane"/>
    <property type="evidence" value="ECO:0007669"/>
    <property type="project" value="UniProtKB-SubCell"/>
</dbReference>
<evidence type="ECO:0000259" key="9">
    <source>
        <dbReference type="Pfam" id="PF02683"/>
    </source>
</evidence>
<feature type="transmembrane region" description="Helical" evidence="7">
    <location>
        <begin position="324"/>
        <end position="342"/>
    </location>
</feature>
<dbReference type="PANTHER" id="PTHR32234:SF3">
    <property type="entry name" value="SUPPRESSION OF COPPER SENSITIVITY PROTEIN"/>
    <property type="match status" value="1"/>
</dbReference>
<dbReference type="PROSITE" id="PS00194">
    <property type="entry name" value="THIOREDOXIN_1"/>
    <property type="match status" value="1"/>
</dbReference>
<dbReference type="InterPro" id="IPR035671">
    <property type="entry name" value="DsbD_gamma"/>
</dbReference>
<protein>
    <submittedName>
        <fullName evidence="11">Protein-disulfide reductase</fullName>
    </submittedName>
</protein>
<comment type="caution">
    <text evidence="11">The sequence shown here is derived from an EMBL/GenBank/DDBJ whole genome shotgun (WGS) entry which is preliminary data.</text>
</comment>
<feature type="transmembrane region" description="Helical" evidence="7">
    <location>
        <begin position="410"/>
        <end position="433"/>
    </location>
</feature>
<feature type="signal peptide" evidence="8">
    <location>
        <begin position="1"/>
        <end position="20"/>
    </location>
</feature>
<name>A0A8I0PX59_MORMO</name>
<evidence type="ECO:0000256" key="2">
    <source>
        <dbReference type="ARBA" id="ARBA00022692"/>
    </source>
</evidence>
<feature type="domain" description="Thiol:disulfide interchange protein DsbD N-terminal" evidence="10">
    <location>
        <begin position="43"/>
        <end position="144"/>
    </location>
</feature>
<dbReference type="Pfam" id="PF11412">
    <property type="entry name" value="DsbD_N"/>
    <property type="match status" value="1"/>
</dbReference>
<keyword evidence="3" id="KW-0201">Cytochrome c-type biogenesis</keyword>
<dbReference type="EMBL" id="PKLF01000016">
    <property type="protein sequence ID" value="MBE8613996.1"/>
    <property type="molecule type" value="Genomic_DNA"/>
</dbReference>
<evidence type="ECO:0000259" key="10">
    <source>
        <dbReference type="Pfam" id="PF11412"/>
    </source>
</evidence>
<evidence type="ECO:0000256" key="5">
    <source>
        <dbReference type="ARBA" id="ARBA00023136"/>
    </source>
</evidence>
<dbReference type="RefSeq" id="WP_193830121.1">
    <property type="nucleotide sequence ID" value="NZ_PKLF01000016.1"/>
</dbReference>
<evidence type="ECO:0000313" key="11">
    <source>
        <dbReference type="EMBL" id="MBE8613996.1"/>
    </source>
</evidence>
<evidence type="ECO:0000256" key="8">
    <source>
        <dbReference type="SAM" id="SignalP"/>
    </source>
</evidence>
<feature type="transmembrane region" description="Helical" evidence="7">
    <location>
        <begin position="528"/>
        <end position="546"/>
    </location>
</feature>
<dbReference type="InterPro" id="IPR028250">
    <property type="entry name" value="DsbDN"/>
</dbReference>
<keyword evidence="6" id="KW-0676">Redox-active center</keyword>
<gene>
    <name evidence="11" type="ORF">CYG68_16565</name>
</gene>
<keyword evidence="5 7" id="KW-0472">Membrane</keyword>
<dbReference type="GO" id="GO:0017004">
    <property type="term" value="P:cytochrome complex assembly"/>
    <property type="evidence" value="ECO:0007669"/>
    <property type="project" value="UniProtKB-KW"/>
</dbReference>
<feature type="chain" id="PRO_5034262473" evidence="8">
    <location>
        <begin position="21"/>
        <end position="678"/>
    </location>
</feature>
<keyword evidence="8" id="KW-0732">Signal</keyword>
<evidence type="ECO:0000256" key="7">
    <source>
        <dbReference type="SAM" id="Phobius"/>
    </source>
</evidence>
<evidence type="ECO:0000256" key="1">
    <source>
        <dbReference type="ARBA" id="ARBA00004141"/>
    </source>
</evidence>
<evidence type="ECO:0000313" key="12">
    <source>
        <dbReference type="Proteomes" id="UP000650477"/>
    </source>
</evidence>
<dbReference type="SUPFAM" id="SSF52833">
    <property type="entry name" value="Thioredoxin-like"/>
    <property type="match status" value="1"/>
</dbReference>
<evidence type="ECO:0000256" key="3">
    <source>
        <dbReference type="ARBA" id="ARBA00022748"/>
    </source>
</evidence>
<dbReference type="Pfam" id="PF02683">
    <property type="entry name" value="DsbD_TM"/>
    <property type="match status" value="1"/>
</dbReference>
<comment type="subcellular location">
    <subcellularLocation>
        <location evidence="1">Membrane</location>
        <topology evidence="1">Multi-pass membrane protein</topology>
    </subcellularLocation>
</comment>
<dbReference type="InterPro" id="IPR003834">
    <property type="entry name" value="Cyt_c_assmbl_TM_dom"/>
</dbReference>
<feature type="transmembrane region" description="Helical" evidence="7">
    <location>
        <begin position="278"/>
        <end position="303"/>
    </location>
</feature>
<dbReference type="AlphaFoldDB" id="A0A8I0PX59"/>
<feature type="transmembrane region" description="Helical" evidence="7">
    <location>
        <begin position="362"/>
        <end position="384"/>
    </location>
</feature>
<accession>A0A8I0PX59</accession>
<dbReference type="GO" id="GO:0045454">
    <property type="term" value="P:cell redox homeostasis"/>
    <property type="evidence" value="ECO:0007669"/>
    <property type="project" value="TreeGrafter"/>
</dbReference>
<reference evidence="11" key="1">
    <citation type="submission" date="2017-12" db="EMBL/GenBank/DDBJ databases">
        <title>Genome sequencing and analysis.</title>
        <authorList>
            <person name="Huang Y.-T."/>
        </authorList>
    </citation>
    <scope>NUCLEOTIDE SEQUENCE</scope>
    <source>
        <strain evidence="11">VGH116</strain>
    </source>
</reference>
<evidence type="ECO:0000256" key="4">
    <source>
        <dbReference type="ARBA" id="ARBA00022989"/>
    </source>
</evidence>
<dbReference type="Proteomes" id="UP000650477">
    <property type="component" value="Unassembled WGS sequence"/>
</dbReference>
<dbReference type="Pfam" id="PF13899">
    <property type="entry name" value="Thioredoxin_7"/>
    <property type="match status" value="1"/>
</dbReference>
<dbReference type="CDD" id="cd02953">
    <property type="entry name" value="DsbDgamma"/>
    <property type="match status" value="1"/>
</dbReference>
<feature type="transmembrane region" description="Helical" evidence="7">
    <location>
        <begin position="479"/>
        <end position="498"/>
    </location>
</feature>
<dbReference type="GO" id="GO:0015035">
    <property type="term" value="F:protein-disulfide reductase activity"/>
    <property type="evidence" value="ECO:0007669"/>
    <property type="project" value="TreeGrafter"/>
</dbReference>
<dbReference type="Gene3D" id="3.40.30.10">
    <property type="entry name" value="Glutaredoxin"/>
    <property type="match status" value="1"/>
</dbReference>
<evidence type="ECO:0000256" key="6">
    <source>
        <dbReference type="ARBA" id="ARBA00023284"/>
    </source>
</evidence>
<dbReference type="InterPro" id="IPR036249">
    <property type="entry name" value="Thioredoxin-like_sf"/>
</dbReference>
<feature type="transmembrane region" description="Helical" evidence="7">
    <location>
        <begin position="504"/>
        <end position="521"/>
    </location>
</feature>
<organism evidence="11 12">
    <name type="scientific">Morganella morganii</name>
    <name type="common">Proteus morganii</name>
    <dbReference type="NCBI Taxonomy" id="582"/>
    <lineage>
        <taxon>Bacteria</taxon>
        <taxon>Pseudomonadati</taxon>
        <taxon>Pseudomonadota</taxon>
        <taxon>Gammaproteobacteria</taxon>
        <taxon>Enterobacterales</taxon>
        <taxon>Morganellaceae</taxon>
        <taxon>Morganella</taxon>
    </lineage>
</organism>